<evidence type="ECO:0000313" key="2">
    <source>
        <dbReference type="Proteomes" id="UP001396334"/>
    </source>
</evidence>
<reference evidence="1 2" key="1">
    <citation type="journal article" date="2024" name="G3 (Bethesda)">
        <title>Genome assembly of Hibiscus sabdariffa L. provides insights into metabolisms of medicinal natural products.</title>
        <authorList>
            <person name="Kim T."/>
        </authorList>
    </citation>
    <scope>NUCLEOTIDE SEQUENCE [LARGE SCALE GENOMIC DNA]</scope>
    <source>
        <strain evidence="1">TK-2024</strain>
        <tissue evidence="1">Old leaves</tissue>
    </source>
</reference>
<dbReference type="EMBL" id="JBBPBN010000003">
    <property type="protein sequence ID" value="KAK9042808.1"/>
    <property type="molecule type" value="Genomic_DNA"/>
</dbReference>
<organism evidence="1 2">
    <name type="scientific">Hibiscus sabdariffa</name>
    <name type="common">roselle</name>
    <dbReference type="NCBI Taxonomy" id="183260"/>
    <lineage>
        <taxon>Eukaryota</taxon>
        <taxon>Viridiplantae</taxon>
        <taxon>Streptophyta</taxon>
        <taxon>Embryophyta</taxon>
        <taxon>Tracheophyta</taxon>
        <taxon>Spermatophyta</taxon>
        <taxon>Magnoliopsida</taxon>
        <taxon>eudicotyledons</taxon>
        <taxon>Gunneridae</taxon>
        <taxon>Pentapetalae</taxon>
        <taxon>rosids</taxon>
        <taxon>malvids</taxon>
        <taxon>Malvales</taxon>
        <taxon>Malvaceae</taxon>
        <taxon>Malvoideae</taxon>
        <taxon>Hibiscus</taxon>
    </lineage>
</organism>
<evidence type="ECO:0000313" key="1">
    <source>
        <dbReference type="EMBL" id="KAK9042808.1"/>
    </source>
</evidence>
<sequence length="173" mass="19613">MHSPFPTLQRTKTDIEVLSGRQQTPIIPKSLDRDSISSKSLLFCYSQSFTTDTKSRCSEDLDHHLPLSLRSKSTRRRRMSVAARGCFAVFSPDFKSRFEISEKEVAEFSSIAENRLDRVSVRVGLSALKVSRSLVFNRIVDELTDDNLNHHEMGGVGKIELFDIDTSFENLVT</sequence>
<gene>
    <name evidence="1" type="ORF">V6N11_071165</name>
</gene>
<comment type="caution">
    <text evidence="1">The sequence shown here is derived from an EMBL/GenBank/DDBJ whole genome shotgun (WGS) entry which is preliminary data.</text>
</comment>
<name>A0ABR2TZA7_9ROSI</name>
<protein>
    <submittedName>
        <fullName evidence="1">Uncharacterized protein</fullName>
    </submittedName>
</protein>
<accession>A0ABR2TZA7</accession>
<keyword evidence="2" id="KW-1185">Reference proteome</keyword>
<dbReference type="Proteomes" id="UP001396334">
    <property type="component" value="Unassembled WGS sequence"/>
</dbReference>
<proteinExistence type="predicted"/>